<organism evidence="2 3">
    <name type="scientific">Hermetia illucens</name>
    <name type="common">Black soldier fly</name>
    <dbReference type="NCBI Taxonomy" id="343691"/>
    <lineage>
        <taxon>Eukaryota</taxon>
        <taxon>Metazoa</taxon>
        <taxon>Ecdysozoa</taxon>
        <taxon>Arthropoda</taxon>
        <taxon>Hexapoda</taxon>
        <taxon>Insecta</taxon>
        <taxon>Pterygota</taxon>
        <taxon>Neoptera</taxon>
        <taxon>Endopterygota</taxon>
        <taxon>Diptera</taxon>
        <taxon>Brachycera</taxon>
        <taxon>Stratiomyomorpha</taxon>
        <taxon>Stratiomyidae</taxon>
        <taxon>Hermetiinae</taxon>
        <taxon>Hermetia</taxon>
    </lineage>
</organism>
<reference evidence="2 3" key="1">
    <citation type="submission" date="2020-11" db="EMBL/GenBank/DDBJ databases">
        <authorList>
            <person name="Wallbank WR R."/>
            <person name="Pardo Diaz C."/>
            <person name="Kozak K."/>
            <person name="Martin S."/>
            <person name="Jiggins C."/>
            <person name="Moest M."/>
            <person name="Warren A I."/>
            <person name="Generalovic N T."/>
            <person name="Byers J.R.P. K."/>
            <person name="Montejo-Kovacevich G."/>
            <person name="Yen C E."/>
        </authorList>
    </citation>
    <scope>NUCLEOTIDE SEQUENCE [LARGE SCALE GENOMIC DNA]</scope>
</reference>
<feature type="signal peptide" evidence="1">
    <location>
        <begin position="1"/>
        <end position="21"/>
    </location>
</feature>
<sequence>MKILLVLFTVVLFGTFSVVRSGRYRKGHHNQYSFGHVSRLGLREIAQRSAQRAHNAVVDQHIAAQKASFIAKSVLAEAAFQAAETAEVALATKHALLQSLEKQVAQAHHALEAEICQLQLAKHTAIAAKETAQRAAKHVQIVAKALKQAQRLALQAASAADHARIELALQKKMVLMAHARLAAIERKLHQVQAKFEKTKKAANKASAAAHAAYKNAFQSKEQKEKEAFLKAVSNALHIDHAVQEISAHKKGFSAGGGHDAIAEDQIVKLGGEYRR</sequence>
<name>A0A7R8V5N3_HERIL</name>
<accession>A0A7R8V5N3</accession>
<dbReference type="PANTHER" id="PTHR37161:SF3">
    <property type="entry name" value="HDC10475"/>
    <property type="match status" value="1"/>
</dbReference>
<feature type="chain" id="PRO_5031227104" evidence="1">
    <location>
        <begin position="22"/>
        <end position="275"/>
    </location>
</feature>
<protein>
    <submittedName>
        <fullName evidence="2">Uncharacterized protein</fullName>
    </submittedName>
</protein>
<dbReference type="PANTHER" id="PTHR37161">
    <property type="entry name" value="HDC10475"/>
    <property type="match status" value="1"/>
</dbReference>
<dbReference type="InParanoid" id="A0A7R8V5N3"/>
<keyword evidence="3" id="KW-1185">Reference proteome</keyword>
<evidence type="ECO:0000313" key="3">
    <source>
        <dbReference type="Proteomes" id="UP000594454"/>
    </source>
</evidence>
<evidence type="ECO:0000256" key="1">
    <source>
        <dbReference type="SAM" id="SignalP"/>
    </source>
</evidence>
<dbReference type="EMBL" id="LR899014">
    <property type="protein sequence ID" value="CAD7093335.1"/>
    <property type="molecule type" value="Genomic_DNA"/>
</dbReference>
<gene>
    <name evidence="2" type="ORF">HERILL_LOCUS15620</name>
</gene>
<dbReference type="Pfam" id="PF05335">
    <property type="entry name" value="DUF745"/>
    <property type="match status" value="1"/>
</dbReference>
<proteinExistence type="predicted"/>
<dbReference type="InterPro" id="IPR007999">
    <property type="entry name" value="DUF745"/>
</dbReference>
<evidence type="ECO:0000313" key="2">
    <source>
        <dbReference type="EMBL" id="CAD7093335.1"/>
    </source>
</evidence>
<dbReference type="AlphaFoldDB" id="A0A7R8V5N3"/>
<dbReference type="Proteomes" id="UP000594454">
    <property type="component" value="Chromosome 6"/>
</dbReference>
<keyword evidence="1" id="KW-0732">Signal</keyword>